<dbReference type="InterPro" id="IPR001387">
    <property type="entry name" value="Cro/C1-type_HTH"/>
</dbReference>
<comment type="similarity">
    <text evidence="1">Belongs to the sigma-70 factor family. ECF subfamily.</text>
</comment>
<dbReference type="EMBL" id="JAASQV010000003">
    <property type="protein sequence ID" value="NIJ66228.1"/>
    <property type="molecule type" value="Genomic_DNA"/>
</dbReference>
<dbReference type="RefSeq" id="WP_341786462.1">
    <property type="nucleotide sequence ID" value="NZ_JAASQV010000003.1"/>
</dbReference>
<dbReference type="InterPro" id="IPR013324">
    <property type="entry name" value="RNA_pol_sigma_r3/r4-like"/>
</dbReference>
<dbReference type="Pfam" id="PF04542">
    <property type="entry name" value="Sigma70_r2"/>
    <property type="match status" value="1"/>
</dbReference>
<dbReference type="InterPro" id="IPR039425">
    <property type="entry name" value="RNA_pol_sigma-70-like"/>
</dbReference>
<dbReference type="Pfam" id="PF08281">
    <property type="entry name" value="Sigma70_r4_2"/>
    <property type="match status" value="1"/>
</dbReference>
<evidence type="ECO:0000256" key="5">
    <source>
        <dbReference type="ARBA" id="ARBA00023163"/>
    </source>
</evidence>
<comment type="caution">
    <text evidence="7">The sequence shown here is derived from an EMBL/GenBank/DDBJ whole genome shotgun (WGS) entry which is preliminary data.</text>
</comment>
<evidence type="ECO:0000256" key="4">
    <source>
        <dbReference type="ARBA" id="ARBA00023125"/>
    </source>
</evidence>
<accession>A0A7X5V1K9</accession>
<proteinExistence type="inferred from homology"/>
<dbReference type="SUPFAM" id="SSF88946">
    <property type="entry name" value="Sigma2 domain of RNA polymerase sigma factors"/>
    <property type="match status" value="1"/>
</dbReference>
<keyword evidence="4" id="KW-0238">DNA-binding</keyword>
<sequence length="184" mass="21012">MAETVIPYESTVRAWLVRARVSEEDIDDIVQEAYCRLAALDTVDHITRPGAYFFSIVRNLLLQRLKRGRIVSIDMIAEIETYAIDDSPSPEREAAGRLDYARLRAIMAGLPERCRRIVEMRKIEGISQKEIARRVGVSESVVENDVHQGVQTILRVWRDEDRRVMAWLNGFEAGTPRADGGRRS</sequence>
<dbReference type="SUPFAM" id="SSF88659">
    <property type="entry name" value="Sigma3 and sigma4 domains of RNA polymerase sigma factors"/>
    <property type="match status" value="1"/>
</dbReference>
<evidence type="ECO:0000313" key="7">
    <source>
        <dbReference type="EMBL" id="NIJ66228.1"/>
    </source>
</evidence>
<dbReference type="GO" id="GO:0006352">
    <property type="term" value="P:DNA-templated transcription initiation"/>
    <property type="evidence" value="ECO:0007669"/>
    <property type="project" value="InterPro"/>
</dbReference>
<evidence type="ECO:0000256" key="1">
    <source>
        <dbReference type="ARBA" id="ARBA00010641"/>
    </source>
</evidence>
<dbReference type="Gene3D" id="1.10.1740.10">
    <property type="match status" value="1"/>
</dbReference>
<name>A0A7X5V1K9_9SPHN</name>
<dbReference type="AlphaFoldDB" id="A0A7X5V1K9"/>
<feature type="domain" description="HTH cro/C1-type" evidence="6">
    <location>
        <begin position="117"/>
        <end position="142"/>
    </location>
</feature>
<evidence type="ECO:0000313" key="8">
    <source>
        <dbReference type="Proteomes" id="UP000564677"/>
    </source>
</evidence>
<dbReference type="InterPro" id="IPR036388">
    <property type="entry name" value="WH-like_DNA-bd_sf"/>
</dbReference>
<dbReference type="Proteomes" id="UP000564677">
    <property type="component" value="Unassembled WGS sequence"/>
</dbReference>
<dbReference type="InterPro" id="IPR013325">
    <property type="entry name" value="RNA_pol_sigma_r2"/>
</dbReference>
<dbReference type="GO" id="GO:0016987">
    <property type="term" value="F:sigma factor activity"/>
    <property type="evidence" value="ECO:0007669"/>
    <property type="project" value="UniProtKB-KW"/>
</dbReference>
<keyword evidence="8" id="KW-1185">Reference proteome</keyword>
<dbReference type="InterPro" id="IPR007627">
    <property type="entry name" value="RNA_pol_sigma70_r2"/>
</dbReference>
<dbReference type="GO" id="GO:0003677">
    <property type="term" value="F:DNA binding"/>
    <property type="evidence" value="ECO:0007669"/>
    <property type="project" value="UniProtKB-KW"/>
</dbReference>
<protein>
    <submittedName>
        <fullName evidence="7">RNA polymerase sigma-70 factor (ECF subfamily)</fullName>
    </submittedName>
</protein>
<evidence type="ECO:0000256" key="3">
    <source>
        <dbReference type="ARBA" id="ARBA00023082"/>
    </source>
</evidence>
<evidence type="ECO:0000256" key="2">
    <source>
        <dbReference type="ARBA" id="ARBA00023015"/>
    </source>
</evidence>
<keyword evidence="5" id="KW-0804">Transcription</keyword>
<dbReference type="Gene3D" id="1.10.10.10">
    <property type="entry name" value="Winged helix-like DNA-binding domain superfamily/Winged helix DNA-binding domain"/>
    <property type="match status" value="1"/>
</dbReference>
<dbReference type="InterPro" id="IPR013249">
    <property type="entry name" value="RNA_pol_sigma70_r4_t2"/>
</dbReference>
<organism evidence="7 8">
    <name type="scientific">Sphingomonas leidyi</name>
    <dbReference type="NCBI Taxonomy" id="68569"/>
    <lineage>
        <taxon>Bacteria</taxon>
        <taxon>Pseudomonadati</taxon>
        <taxon>Pseudomonadota</taxon>
        <taxon>Alphaproteobacteria</taxon>
        <taxon>Sphingomonadales</taxon>
        <taxon>Sphingomonadaceae</taxon>
        <taxon>Sphingomonas</taxon>
    </lineage>
</organism>
<dbReference type="PROSITE" id="PS50943">
    <property type="entry name" value="HTH_CROC1"/>
    <property type="match status" value="1"/>
</dbReference>
<dbReference type="CDD" id="cd06171">
    <property type="entry name" value="Sigma70_r4"/>
    <property type="match status" value="1"/>
</dbReference>
<keyword evidence="3" id="KW-0731">Sigma factor</keyword>
<dbReference type="InterPro" id="IPR014284">
    <property type="entry name" value="RNA_pol_sigma-70_dom"/>
</dbReference>
<dbReference type="PANTHER" id="PTHR43133">
    <property type="entry name" value="RNA POLYMERASE ECF-TYPE SIGMA FACTO"/>
    <property type="match status" value="1"/>
</dbReference>
<reference evidence="7 8" key="1">
    <citation type="submission" date="2020-03" db="EMBL/GenBank/DDBJ databases">
        <title>Genomic Encyclopedia of Type Strains, Phase IV (KMG-IV): sequencing the most valuable type-strain genomes for metagenomic binning, comparative biology and taxonomic classification.</title>
        <authorList>
            <person name="Goeker M."/>
        </authorList>
    </citation>
    <scope>NUCLEOTIDE SEQUENCE [LARGE SCALE GENOMIC DNA]</scope>
    <source>
        <strain evidence="7 8">DSM 4733</strain>
    </source>
</reference>
<dbReference type="NCBIfam" id="TIGR02937">
    <property type="entry name" value="sigma70-ECF"/>
    <property type="match status" value="1"/>
</dbReference>
<dbReference type="PANTHER" id="PTHR43133:SF8">
    <property type="entry name" value="RNA POLYMERASE SIGMA FACTOR HI_1459-RELATED"/>
    <property type="match status" value="1"/>
</dbReference>
<evidence type="ECO:0000259" key="6">
    <source>
        <dbReference type="PROSITE" id="PS50943"/>
    </source>
</evidence>
<gene>
    <name evidence="7" type="ORF">FHR20_003201</name>
</gene>
<keyword evidence="2" id="KW-0805">Transcription regulation</keyword>